<keyword evidence="10" id="KW-1185">Reference proteome</keyword>
<dbReference type="FunFam" id="3.30.70.1560:FF:000001">
    <property type="entry name" value="Pseudouridine synthase"/>
    <property type="match status" value="1"/>
</dbReference>
<evidence type="ECO:0000256" key="1">
    <source>
        <dbReference type="ARBA" id="ARBA00000073"/>
    </source>
</evidence>
<feature type="compositionally biased region" description="Basic and acidic residues" evidence="7">
    <location>
        <begin position="23"/>
        <end position="36"/>
    </location>
</feature>
<dbReference type="EMBL" id="CP014859">
    <property type="protein sequence ID" value="AOS64391.1"/>
    <property type="molecule type" value="Genomic_DNA"/>
</dbReference>
<dbReference type="Proteomes" id="UP000095210">
    <property type="component" value="Chromosome"/>
</dbReference>
<dbReference type="EC" id="5.4.99.-" evidence="6"/>
<dbReference type="PANTHER" id="PTHR47683">
    <property type="entry name" value="PSEUDOURIDINE SYNTHASE FAMILY PROTEIN-RELATED"/>
    <property type="match status" value="1"/>
</dbReference>
<dbReference type="CDD" id="cd00165">
    <property type="entry name" value="S4"/>
    <property type="match status" value="1"/>
</dbReference>
<evidence type="ECO:0000256" key="7">
    <source>
        <dbReference type="SAM" id="MobiDB-lite"/>
    </source>
</evidence>
<organism evidence="9 10">
    <name type="scientific">Actinoalloteichus hymeniacidonis</name>
    <dbReference type="NCBI Taxonomy" id="340345"/>
    <lineage>
        <taxon>Bacteria</taxon>
        <taxon>Bacillati</taxon>
        <taxon>Actinomycetota</taxon>
        <taxon>Actinomycetes</taxon>
        <taxon>Pseudonocardiales</taxon>
        <taxon>Pseudonocardiaceae</taxon>
        <taxon>Actinoalloteichus</taxon>
    </lineage>
</organism>
<dbReference type="GO" id="GO:0005829">
    <property type="term" value="C:cytosol"/>
    <property type="evidence" value="ECO:0007669"/>
    <property type="project" value="UniProtKB-ARBA"/>
</dbReference>
<dbReference type="InterPro" id="IPR020103">
    <property type="entry name" value="PsdUridine_synth_cat_dom_sf"/>
</dbReference>
<dbReference type="InterPro" id="IPR042092">
    <property type="entry name" value="PsdUridine_s_RsuA/RluB/E/F_cat"/>
</dbReference>
<reference evidence="10" key="1">
    <citation type="submission" date="2016-03" db="EMBL/GenBank/DDBJ databases">
        <title>Complete genome sequence of the type strain Actinoalloteichus hymeniacidonis DSM 45092.</title>
        <authorList>
            <person name="Schaffert L."/>
            <person name="Albersmeier A."/>
            <person name="Winkler A."/>
            <person name="Kalinowski J."/>
            <person name="Zotchev S."/>
            <person name="Ruckert C."/>
        </authorList>
    </citation>
    <scope>NUCLEOTIDE SEQUENCE [LARGE SCALE GENOMIC DNA]</scope>
    <source>
        <strain evidence="10">HPA177(T) (DSM 45092(T))</strain>
    </source>
</reference>
<evidence type="ECO:0000256" key="3">
    <source>
        <dbReference type="ARBA" id="ARBA00022884"/>
    </source>
</evidence>
<evidence type="ECO:0000256" key="4">
    <source>
        <dbReference type="ARBA" id="ARBA00023235"/>
    </source>
</evidence>
<dbReference type="PROSITE" id="PS01149">
    <property type="entry name" value="PSI_RSU"/>
    <property type="match status" value="1"/>
</dbReference>
<accession>A0AAC9HSM6</accession>
<keyword evidence="3 5" id="KW-0694">RNA-binding</keyword>
<dbReference type="PANTHER" id="PTHR47683:SF2">
    <property type="entry name" value="RNA-BINDING S4 DOMAIN-CONTAINING PROTEIN"/>
    <property type="match status" value="1"/>
</dbReference>
<name>A0AAC9HSM6_9PSEU</name>
<dbReference type="Pfam" id="PF01479">
    <property type="entry name" value="S4"/>
    <property type="match status" value="1"/>
</dbReference>
<dbReference type="RefSeq" id="WP_084643207.1">
    <property type="nucleotide sequence ID" value="NZ_CP014859.1"/>
</dbReference>
<dbReference type="InterPro" id="IPR002942">
    <property type="entry name" value="S4_RNA-bd"/>
</dbReference>
<dbReference type="Gene3D" id="3.10.290.10">
    <property type="entry name" value="RNA-binding S4 domain"/>
    <property type="match status" value="1"/>
</dbReference>
<feature type="domain" description="RNA-binding S4" evidence="8">
    <location>
        <begin position="35"/>
        <end position="96"/>
    </location>
</feature>
<dbReference type="InterPro" id="IPR000748">
    <property type="entry name" value="PsdUridine_synth_RsuA/RluB/E/F"/>
</dbReference>
<feature type="region of interest" description="Disordered" evidence="7">
    <location>
        <begin position="1"/>
        <end position="36"/>
    </location>
</feature>
<evidence type="ECO:0000256" key="5">
    <source>
        <dbReference type="PROSITE-ProRule" id="PRU00182"/>
    </source>
</evidence>
<evidence type="ECO:0000256" key="6">
    <source>
        <dbReference type="RuleBase" id="RU003887"/>
    </source>
</evidence>
<evidence type="ECO:0000313" key="9">
    <source>
        <dbReference type="EMBL" id="AOS64391.1"/>
    </source>
</evidence>
<dbReference type="SUPFAM" id="SSF55174">
    <property type="entry name" value="Alpha-L RNA-binding motif"/>
    <property type="match status" value="1"/>
</dbReference>
<sequence>MSSSEHSSRSPRRERPNSTGREGSVRPGDDHPEGIRLQKVLSRAGVASRRAAEELIAEGRVSVDGKVVTEMGRRVDPKTVTIHVDGSRIVVREDLEYLALNKPVGMHSTMSDDMGRPCVGDLITTRTENLFHVGRLDADTEGLLLLTNDGDLAHRLMHPSYEVSKTYLAEIAAPVARDVSKTLKAGVELEDGPASVDGFRVLESFGAKAMVEIVLHEGRKHIVRRLMDHVGHPVQRLVRTSIGEVKLGDQRPGSLRKLNHPEIGSLYRAVGL</sequence>
<gene>
    <name evidence="9" type="ORF">TL08_17955</name>
</gene>
<dbReference type="InterPro" id="IPR006145">
    <property type="entry name" value="PsdUridine_synth_RsuA/RluA"/>
</dbReference>
<dbReference type="SUPFAM" id="SSF55120">
    <property type="entry name" value="Pseudouridine synthase"/>
    <property type="match status" value="1"/>
</dbReference>
<dbReference type="GO" id="GO:0000455">
    <property type="term" value="P:enzyme-directed rRNA pseudouridine synthesis"/>
    <property type="evidence" value="ECO:0007669"/>
    <property type="project" value="UniProtKB-ARBA"/>
</dbReference>
<dbReference type="Gene3D" id="3.30.70.1560">
    <property type="entry name" value="Alpha-L RNA-binding motif"/>
    <property type="match status" value="1"/>
</dbReference>
<evidence type="ECO:0000256" key="2">
    <source>
        <dbReference type="ARBA" id="ARBA00008348"/>
    </source>
</evidence>
<dbReference type="PROSITE" id="PS50889">
    <property type="entry name" value="S4"/>
    <property type="match status" value="1"/>
</dbReference>
<dbReference type="KEGG" id="ahm:TL08_17955"/>
<keyword evidence="4 6" id="KW-0413">Isomerase</keyword>
<dbReference type="NCBIfam" id="TIGR00093">
    <property type="entry name" value="pseudouridine synthase"/>
    <property type="match status" value="1"/>
</dbReference>
<comment type="catalytic activity">
    <reaction evidence="1">
        <text>a uridine in RNA = a pseudouridine in RNA</text>
        <dbReference type="Rhea" id="RHEA:48348"/>
        <dbReference type="Rhea" id="RHEA-COMP:12068"/>
        <dbReference type="Rhea" id="RHEA-COMP:12069"/>
        <dbReference type="ChEBI" id="CHEBI:65314"/>
        <dbReference type="ChEBI" id="CHEBI:65315"/>
    </reaction>
</comment>
<dbReference type="GO" id="GO:0120159">
    <property type="term" value="F:rRNA pseudouridine synthase activity"/>
    <property type="evidence" value="ECO:0007669"/>
    <property type="project" value="UniProtKB-ARBA"/>
</dbReference>
<dbReference type="Gene3D" id="3.30.70.580">
    <property type="entry name" value="Pseudouridine synthase I, catalytic domain, N-terminal subdomain"/>
    <property type="match status" value="1"/>
</dbReference>
<comment type="similarity">
    <text evidence="2 6">Belongs to the pseudouridine synthase RsuA family.</text>
</comment>
<dbReference type="Pfam" id="PF00849">
    <property type="entry name" value="PseudoU_synth_2"/>
    <property type="match status" value="1"/>
</dbReference>
<dbReference type="InterPro" id="IPR050343">
    <property type="entry name" value="RsuA_PseudoU_synthase"/>
</dbReference>
<dbReference type="AlphaFoldDB" id="A0AAC9HSM6"/>
<dbReference type="SMART" id="SM00363">
    <property type="entry name" value="S4"/>
    <property type="match status" value="1"/>
</dbReference>
<evidence type="ECO:0000313" key="10">
    <source>
        <dbReference type="Proteomes" id="UP000095210"/>
    </source>
</evidence>
<feature type="compositionally biased region" description="Basic and acidic residues" evidence="7">
    <location>
        <begin position="1"/>
        <end position="16"/>
    </location>
</feature>
<dbReference type="GO" id="GO:0003723">
    <property type="term" value="F:RNA binding"/>
    <property type="evidence" value="ECO:0007669"/>
    <property type="project" value="UniProtKB-KW"/>
</dbReference>
<dbReference type="FunFam" id="3.10.290.10:FF:000003">
    <property type="entry name" value="Pseudouridine synthase"/>
    <property type="match status" value="1"/>
</dbReference>
<proteinExistence type="inferred from homology"/>
<dbReference type="InterPro" id="IPR020094">
    <property type="entry name" value="TruA/RsuA/RluB/E/F_N"/>
</dbReference>
<dbReference type="InterPro" id="IPR036986">
    <property type="entry name" value="S4_RNA-bd_sf"/>
</dbReference>
<dbReference type="CDD" id="cd02870">
    <property type="entry name" value="PseudoU_synth_RsuA_like"/>
    <property type="match status" value="1"/>
</dbReference>
<dbReference type="InterPro" id="IPR018496">
    <property type="entry name" value="PsdUridine_synth_RsuA/RluB_CS"/>
</dbReference>
<evidence type="ECO:0000259" key="8">
    <source>
        <dbReference type="SMART" id="SM00363"/>
    </source>
</evidence>
<protein>
    <recommendedName>
        <fullName evidence="6">Pseudouridine synthase</fullName>
        <ecNumber evidence="6">5.4.99.-</ecNumber>
    </recommendedName>
</protein>